<keyword evidence="4" id="KW-0677">Repeat</keyword>
<feature type="compositionally biased region" description="Basic and acidic residues" evidence="9">
    <location>
        <begin position="3174"/>
        <end position="3212"/>
    </location>
</feature>
<feature type="repeat" description="CSPG" evidence="8">
    <location>
        <begin position="1412"/>
        <end position="1504"/>
    </location>
</feature>
<dbReference type="Proteomes" id="UP001652741">
    <property type="component" value="Chromosome ssa07"/>
</dbReference>
<feature type="domain" description="Calx-beta" evidence="11">
    <location>
        <begin position="1875"/>
        <end position="1986"/>
    </location>
</feature>
<feature type="region of interest" description="Disordered" evidence="9">
    <location>
        <begin position="1"/>
        <end position="27"/>
    </location>
</feature>
<feature type="repeat" description="CSPG" evidence="8">
    <location>
        <begin position="1047"/>
        <end position="1149"/>
    </location>
</feature>
<feature type="domain" description="Calx-beta" evidence="11">
    <location>
        <begin position="2001"/>
        <end position="2107"/>
    </location>
</feature>
<feature type="repeat" description="CSPG" evidence="8">
    <location>
        <begin position="1284"/>
        <end position="1390"/>
    </location>
</feature>
<dbReference type="PANTHER" id="PTHR45739">
    <property type="entry name" value="MATRIX PROTEIN, PUTATIVE-RELATED"/>
    <property type="match status" value="1"/>
</dbReference>
<evidence type="ECO:0000256" key="2">
    <source>
        <dbReference type="ARBA" id="ARBA00022723"/>
    </source>
</evidence>
<dbReference type="RefSeq" id="XP_045577381.1">
    <property type="nucleotide sequence ID" value="XM_045721425.1"/>
</dbReference>
<feature type="repeat" description="CSPG" evidence="8">
    <location>
        <begin position="1170"/>
        <end position="1263"/>
    </location>
</feature>
<dbReference type="SMART" id="SM00237">
    <property type="entry name" value="Calx_beta"/>
    <property type="match status" value="5"/>
</dbReference>
<keyword evidence="3" id="KW-0732">Signal</keyword>
<evidence type="ECO:0000256" key="3">
    <source>
        <dbReference type="ARBA" id="ARBA00022729"/>
    </source>
</evidence>
<sequence length="3233" mass="355425">MATTTAGEELDAESSPGRQHRHQTTPTKQKRQPLSWIYLCICLILDLCCLSVEGTNWHQYNHRHRPQPGSVILGNRGLKVPRGSWVYLDPSCDLVIRVLPGDRCYITVFDYDRAVIPGTLTPKKFLCSFEKGQVKYMHFGSKVITRDTVRLQVRYDTRTDTLVIPLTLEVEVTANGREVVTTNTPLIVSELDGISNAISGQSLGIPFRGSSFGTGGSASQCKLSLLIGTGGFPRHGTLLNYVTDDQPTDCDAFVNMDVRYKLTPTSDSPHVDYVPMLVELLDKRGRATQQEYFLITVRIRERVINSPPRPSFLSMMMMEVDQFVMTAITSDMLAAEDAESASDDLIFDILTTLTPDQGDIISTDDQNQPITSFCQRDVEDLKIAYRPPAEDFAHPSERIVHVELKVVDSDGVTSEQFSFMIIVKPMNTLAPVVTSNTGQMLFKGQSRPLSSNHNLRISDEDNLSDVRITVLRGCKHGVLTVLGSPLGSPRQRKFFTPAELDSGVVVYEHDGSETFSDNILFRMTDGRLDVDFLFPVTIVAMDDEAPVIHVNTGLILSRKETKMISSVVLSATDVDSEVSTVKFVLVAPFSTIGQVFLRQSHPPVDLTGWTFNTTERVYECVVTEWLQRDITEGRVFYQHTGPRLTSTFTDQLVFHCQDDNVPPNQSGDNMFLVRIHPVDDLAPEPFPGSTLVLTVKEYQLTPIQKTSLRFTDLDSEDRDLRYIIVIPPTNTDQNNPTPLGHIVLTDNPNVVVTEFTQAQVNHLKVAYKPPDLELGTTPRVVRFTFIVKDTIGHSVNGVFTINLQPVDNKPPVTNTGVNLNINVKDTYVFTKDVLDATDQDTSADNITFIVTQVPKFGVLRCAGVDLSVWNNFTLAYIHRGVVVYIHRGNGPGSDVVKVDVSDGYHKVPMTIRINIVTPAVVATPPTAPPTPGELHIIVEVNENGQIQITGDEVQVSGRMRVDDLTFLIEQPPRFGVIRVQGVPSDRLTLRDIIDGRVTYVHTSGEVGPGKHNDTFTLTVIGPWISRGNRVIQKVKVQVSILPVDSVPPILLVGDLLKVTEGQKKVVTVENIRVEDSDTAVDVVLCTILVQPTFGYLEITSPSPGSEKSRAGIAVTAFHYRDVRLGNVVYVQSIHKGTEPVEDRTTLQCSDGINQSDISILTFVIFPDNDEEPQVFTRDFVVMEGMSLTVDVPILNVVDLDVPGDVLEFEVVVPPKHGKIVQHLATGTVIVVTFSLDQIRTGSTIVYEHDGSETRHDNFSVKVTDGKHVVEKKVIVTVIPVDDETPRLAINNGLEVEFSGWKVLTNKILKATDLDSEDTTLMFIVRQGPGQGCLQRLVSPASYQGLVASQKALVNITVGMNFTQGDLDSGLIHYLHTGLGGVRDLIKFDVTDAANPLIDRYFYVTVGGVDAVFPVVVVNRGVSLKEGGRALLTTDLLSTSDLNSPDERLTFTLTRDPARGRLEVTDRPGVAVTTFTQLQLAGSKVFYVHTAEDEARMDNFQFQITDGRNVVYRTFRVSITDVDNKKPVLTIHRLVLVAGETKLVTPFELSVKDRDTPAGQLIFTVTQQPLHGRLLYNGTRVATTFTKLDLMENLVCYKHDGTSTNRRDSFLFTVTDGTHDEFYVYPETGHVTVRPQKLEIQVNVVDRTGPRVLVDKPVSTLKVLHTGQLGLLFTSKVLRVENQEDRRGQGTKERVQPRRDITFWVSEAPRWGVIVNTALGNGSVTSFTQDDIDQRRICYILPATVNSTSDVFHFTVQYNGGNRVTQQPFRVQWAWVSMETRLYTVQESSQFLEVALRRRGHLGETSFVTVSLHDITTERGQDYHASPPKQVQFNPGQTRAVWRLRIHDDQVYEGSESFRLVLSEPVMALIGQSSSVTVEILDPEDESVVFIPQLEFRVEEDVGEVLIPVRRTGDLSNELTVLCYTQEGSARGTVPGTLLSYSDYISRPEDRRSALRFDRGDAERPCRVLIIDDSLHEGAETFAVTLGDAMGGLVRAEHNSTRVVILPHAPDEPVVYLGRSEYSVDESCGYLEVSVLRSGTDLSHNASVTLRSRSTQPVSALAGLDYVGIGQSVDFPPGVTVVTVKVTILDDLGGPVMEGEESFQLVLSMPSNASLGRPSLATININDTMSDLPKVQFREVELRVDEADGRAVAAVTRDGDLSLTSVVRCYTRQGTAQVTTDYDERPDTDDSVVTFRPGEREQQCIVTLVDDLEFEEEEEFRLVLGFPRSQLDLGLLLGQQMELVVRITDSSDKSVIRFSEPRYTVSEPVAHGEVTVLRVAVQRHGDVSRVSVVRVHTKDGSAHSGQDYTPLSQELVFSEGQTERLVEVEVLYDEEGEMRETFTLQLTPDQHMVADTQVTKATVFIEEKEGGDVGSITFPAVPLVVSLLVYDDPSLAPTPTSPHPPTGYPLVCVTACDPRYPDYSRTLSLCVSEGINNTLTEYRWLLGSPGTPDGVASPPRELDAGTFLTSTSSMLLDAVYLQAGARVQCSARAVSTAGRGGLGLTSPQVEVSMEKGLCPPHTPGAIGAEPFSAKIRYTGPDDPEHPNLIRLTVTMSHVDGMLPFISTRPLSNLALTLNHDPSRLGNHRCSNLQGGPGDASATRLGLTSTGAAVAGVVGGSRLRNSIAQDGALSLGFYNSLDLEACVWSFSGYYSISDLLSDCGGTVRTDGQVLNAVQSYVTLRVPLFVSYVFHSPSAPGGWLTFDLRSDFRMTFTYDTSILWRDGIGSPPDAPLQGSLHPTSMRINGEGRLVVTFRTEARFRGHFILSHPGVSGSSVVTSDAHSGLLFSLFLVRSETTLSHTLQTWSFVSQLAVRDYSGSYTVVLLPCLISDHTDPPVCHPRPPLSFSLDVRFQQVSGPVPVEFSLNTVLVLLSKRELWLSDGSMGFGQDDDIAFSKDAVIYGRVMVDPVQSLGNSFQCHIQQVFLCTGADGYVPKYRPSNGEYGCLADASSLLYRLKILDQAEPQSQEVEFGGIRFEARLAGDTPGAFPLVSQPDADGFSLSSAPLFQVAAGHEWYVHVVYTVRSRDHGNRNYNNRNHTVGKRSLFPQHHVISSGGRQKRAAPEKERGEDQDRGTNLRHVHLQRAPSLGQSWAEGPLMDWELQERGESPVGSPERETLDGAKGSMTLAVVVLVAGCLGGVVVYAVFVRRETIRSLDCLSSSSFSSSSRRALPRGGEEGKNRRGGAGEEGKNRRGGGGEEGKNRRGGGGERRGGGGGDGWNRRGGGSDADSSEV</sequence>
<dbReference type="InterPro" id="IPR003644">
    <property type="entry name" value="Calx_beta"/>
</dbReference>
<feature type="repeat" description="CSPG" evidence="8">
    <location>
        <begin position="430"/>
        <end position="524"/>
    </location>
</feature>
<feature type="repeat" description="CSPG" evidence="8">
    <location>
        <begin position="682"/>
        <end position="788"/>
    </location>
</feature>
<keyword evidence="12" id="KW-1185">Reference proteome</keyword>
<accession>A0ABM3F239</accession>
<evidence type="ECO:0000313" key="13">
    <source>
        <dbReference type="RefSeq" id="XP_045577381.1"/>
    </source>
</evidence>
<evidence type="ECO:0000256" key="10">
    <source>
        <dbReference type="SAM" id="Phobius"/>
    </source>
</evidence>
<dbReference type="SUPFAM" id="SSF141072">
    <property type="entry name" value="CalX-like"/>
    <property type="match status" value="5"/>
</dbReference>
<evidence type="ECO:0000313" key="12">
    <source>
        <dbReference type="Proteomes" id="UP001652741"/>
    </source>
</evidence>
<evidence type="ECO:0000256" key="8">
    <source>
        <dbReference type="PROSITE-ProRule" id="PRU01201"/>
    </source>
</evidence>
<evidence type="ECO:0000256" key="5">
    <source>
        <dbReference type="ARBA" id="ARBA00022837"/>
    </source>
</evidence>
<proteinExistence type="inferred from homology"/>
<dbReference type="Pfam" id="PF03160">
    <property type="entry name" value="Calx-beta"/>
    <property type="match status" value="4"/>
</dbReference>
<reference evidence="13" key="1">
    <citation type="submission" date="2025-08" db="UniProtKB">
        <authorList>
            <consortium name="RefSeq"/>
        </authorList>
    </citation>
    <scope>IDENTIFICATION</scope>
</reference>
<feature type="domain" description="Calx-beta" evidence="11">
    <location>
        <begin position="2120"/>
        <end position="2224"/>
    </location>
</feature>
<dbReference type="InterPro" id="IPR038081">
    <property type="entry name" value="CalX-like_sf"/>
</dbReference>
<dbReference type="InterPro" id="IPR051561">
    <property type="entry name" value="FRAS1_ECM"/>
</dbReference>
<comment type="similarity">
    <text evidence="1">Belongs to the FRAS1 family.</text>
</comment>
<keyword evidence="2" id="KW-0479">Metal-binding</keyword>
<feature type="repeat" description="CSPG" evidence="8">
    <location>
        <begin position="929"/>
        <end position="1020"/>
    </location>
</feature>
<keyword evidence="6" id="KW-0130">Cell adhesion</keyword>
<feature type="compositionally biased region" description="Basic residues" evidence="9">
    <location>
        <begin position="18"/>
        <end position="27"/>
    </location>
</feature>
<feature type="transmembrane region" description="Helical" evidence="10">
    <location>
        <begin position="3125"/>
        <end position="3146"/>
    </location>
</feature>
<feature type="repeat" description="CSPG" evidence="8">
    <location>
        <begin position="307"/>
        <end position="407"/>
    </location>
</feature>
<feature type="domain" description="Calx-beta" evidence="11">
    <location>
        <begin position="2242"/>
        <end position="2346"/>
    </location>
</feature>
<evidence type="ECO:0000256" key="6">
    <source>
        <dbReference type="ARBA" id="ARBA00022889"/>
    </source>
</evidence>
<dbReference type="InterPro" id="IPR039005">
    <property type="entry name" value="CSPG_rpt"/>
</dbReference>
<dbReference type="Pfam" id="PF19309">
    <property type="entry name" value="Frem_N"/>
    <property type="match status" value="1"/>
</dbReference>
<feature type="compositionally biased region" description="Basic and acidic residues" evidence="9">
    <location>
        <begin position="3061"/>
        <end position="3075"/>
    </location>
</feature>
<keyword evidence="7" id="KW-0325">Glycoprotein</keyword>
<organism evidence="12 13">
    <name type="scientific">Salmo salar</name>
    <name type="common">Atlantic salmon</name>
    <dbReference type="NCBI Taxonomy" id="8030"/>
    <lineage>
        <taxon>Eukaryota</taxon>
        <taxon>Metazoa</taxon>
        <taxon>Chordata</taxon>
        <taxon>Craniata</taxon>
        <taxon>Vertebrata</taxon>
        <taxon>Euteleostomi</taxon>
        <taxon>Actinopterygii</taxon>
        <taxon>Neopterygii</taxon>
        <taxon>Teleostei</taxon>
        <taxon>Protacanthopterygii</taxon>
        <taxon>Salmoniformes</taxon>
        <taxon>Salmonidae</taxon>
        <taxon>Salmoninae</taxon>
        <taxon>Salmo</taxon>
    </lineage>
</organism>
<dbReference type="GeneID" id="106608422"/>
<dbReference type="Gene3D" id="2.60.40.2030">
    <property type="match status" value="5"/>
</dbReference>
<keyword evidence="10" id="KW-1133">Transmembrane helix</keyword>
<feature type="region of interest" description="Disordered" evidence="9">
    <location>
        <begin position="3028"/>
        <end position="3076"/>
    </location>
</feature>
<dbReference type="PANTHER" id="PTHR45739:SF15">
    <property type="entry name" value="FRAS1-RELATED EXTRACELLULAR MATRIX PROTEIN 3 PRECURSOR"/>
    <property type="match status" value="1"/>
</dbReference>
<keyword evidence="5" id="KW-0106">Calcium</keyword>
<protein>
    <submittedName>
        <fullName evidence="13">FRAS1-related extracellular matrix protein 2</fullName>
    </submittedName>
</protein>
<keyword evidence="10" id="KW-0472">Membrane</keyword>
<evidence type="ECO:0000256" key="4">
    <source>
        <dbReference type="ARBA" id="ARBA00022737"/>
    </source>
</evidence>
<evidence type="ECO:0000256" key="1">
    <source>
        <dbReference type="ARBA" id="ARBA00005529"/>
    </source>
</evidence>
<feature type="region of interest" description="Disordered" evidence="9">
    <location>
        <begin position="3158"/>
        <end position="3233"/>
    </location>
</feature>
<feature type="compositionally biased region" description="Gly residues" evidence="9">
    <location>
        <begin position="3213"/>
        <end position="3226"/>
    </location>
</feature>
<evidence type="ECO:0000256" key="7">
    <source>
        <dbReference type="ARBA" id="ARBA00023180"/>
    </source>
</evidence>
<name>A0ABM3F239_SALSA</name>
<gene>
    <name evidence="13" type="primary">LOC106608422</name>
</gene>
<feature type="repeat" description="CSPG" evidence="8">
    <location>
        <begin position="545"/>
        <end position="657"/>
    </location>
</feature>
<evidence type="ECO:0000259" key="11">
    <source>
        <dbReference type="SMART" id="SM00237"/>
    </source>
</evidence>
<feature type="domain" description="Calx-beta" evidence="11">
    <location>
        <begin position="1761"/>
        <end position="1862"/>
    </location>
</feature>
<feature type="repeat" description="CSPG" evidence="8">
    <location>
        <begin position="1524"/>
        <end position="1614"/>
    </location>
</feature>
<feature type="repeat" description="CSPG" evidence="8">
    <location>
        <begin position="810"/>
        <end position="901"/>
    </location>
</feature>
<dbReference type="Pfam" id="PF16184">
    <property type="entry name" value="Cadherin_3"/>
    <property type="match status" value="11"/>
</dbReference>
<evidence type="ECO:0000256" key="9">
    <source>
        <dbReference type="SAM" id="MobiDB-lite"/>
    </source>
</evidence>
<dbReference type="PROSITE" id="PS51854">
    <property type="entry name" value="CSPG"/>
    <property type="match status" value="11"/>
</dbReference>
<dbReference type="InterPro" id="IPR045658">
    <property type="entry name" value="FRAS1-rel_N"/>
</dbReference>
<keyword evidence="10" id="KW-0812">Transmembrane</keyword>